<comment type="caution">
    <text evidence="1">The sequence shown here is derived from an EMBL/GenBank/DDBJ whole genome shotgun (WGS) entry which is preliminary data.</text>
</comment>
<sequence length="39" mass="4696">MNIKNISQLISKIRNDDPVNTKQIIPKNKNTKLLEWNWF</sequence>
<accession>N1VUS4</accession>
<evidence type="ECO:0000313" key="1">
    <source>
        <dbReference type="EMBL" id="EMY60750.1"/>
    </source>
</evidence>
<dbReference type="EMBL" id="AOGW02000011">
    <property type="protein sequence ID" value="EMY60750.1"/>
    <property type="molecule type" value="Genomic_DNA"/>
</dbReference>
<reference evidence="1" key="1">
    <citation type="submission" date="2013-03" db="EMBL/GenBank/DDBJ databases">
        <authorList>
            <person name="Harkins D.M."/>
            <person name="Durkin A.S."/>
            <person name="Brinkac L.M."/>
            <person name="Haft D.H."/>
            <person name="Selengut J.D."/>
            <person name="Sanka R."/>
            <person name="DePew J."/>
            <person name="Purushe J."/>
            <person name="Hartskeerl R.A."/>
            <person name="Ahmed A."/>
            <person name="van der Linden H."/>
            <person name="Goris M.G.A."/>
            <person name="Vinetz J.M."/>
            <person name="Sutton G.G."/>
            <person name="Nierman W.C."/>
            <person name="Fouts D.E."/>
        </authorList>
    </citation>
    <scope>NUCLEOTIDE SEQUENCE [LARGE SCALE GENOMIC DNA]</scope>
    <source>
        <strain evidence="1">LT 11-33</strain>
    </source>
</reference>
<gene>
    <name evidence="1" type="ORF">LEP1GSC203_0661</name>
</gene>
<dbReference type="AlphaFoldDB" id="N1VUS4"/>
<keyword evidence="2" id="KW-1185">Reference proteome</keyword>
<organism evidence="1 2">
    <name type="scientific">Leptospira terpstrae serovar Hualin str. LT 11-33 = ATCC 700639</name>
    <dbReference type="NCBI Taxonomy" id="1257025"/>
    <lineage>
        <taxon>Bacteria</taxon>
        <taxon>Pseudomonadati</taxon>
        <taxon>Spirochaetota</taxon>
        <taxon>Spirochaetia</taxon>
        <taxon>Leptospirales</taxon>
        <taxon>Leptospiraceae</taxon>
        <taxon>Leptospira</taxon>
    </lineage>
</organism>
<dbReference type="Proteomes" id="UP000012371">
    <property type="component" value="Unassembled WGS sequence"/>
</dbReference>
<protein>
    <submittedName>
        <fullName evidence="1">Uncharacterized protein</fullName>
    </submittedName>
</protein>
<proteinExistence type="predicted"/>
<evidence type="ECO:0000313" key="2">
    <source>
        <dbReference type="Proteomes" id="UP000012371"/>
    </source>
</evidence>
<name>N1VUS4_9LEPT</name>